<dbReference type="Proteomes" id="UP000092600">
    <property type="component" value="Unassembled WGS sequence"/>
</dbReference>
<protein>
    <submittedName>
        <fullName evidence="8">Protein FAR1-RELATED SEQUENCE 5</fullName>
    </submittedName>
</protein>
<feature type="domain" description="SWIM-type" evidence="7">
    <location>
        <begin position="261"/>
        <end position="297"/>
    </location>
</feature>
<dbReference type="PROSITE" id="PS50158">
    <property type="entry name" value="ZF_CCHC"/>
    <property type="match status" value="1"/>
</dbReference>
<evidence type="ECO:0000313" key="8">
    <source>
        <dbReference type="EMBL" id="OAY64663.1"/>
    </source>
</evidence>
<evidence type="ECO:0000259" key="6">
    <source>
        <dbReference type="PROSITE" id="PS50158"/>
    </source>
</evidence>
<dbReference type="Pfam" id="PF03101">
    <property type="entry name" value="FAR1"/>
    <property type="match status" value="1"/>
</dbReference>
<dbReference type="PROSITE" id="PS50966">
    <property type="entry name" value="ZF_SWIM"/>
    <property type="match status" value="1"/>
</dbReference>
<proteinExistence type="predicted"/>
<feature type="region of interest" description="Disordered" evidence="5">
    <location>
        <begin position="115"/>
        <end position="136"/>
    </location>
</feature>
<keyword evidence="2 4" id="KW-0863">Zinc-finger</keyword>
<feature type="non-terminal residue" evidence="8">
    <location>
        <position position="527"/>
    </location>
</feature>
<dbReference type="Pfam" id="PF04434">
    <property type="entry name" value="SWIM"/>
    <property type="match status" value="1"/>
</dbReference>
<evidence type="ECO:0000256" key="3">
    <source>
        <dbReference type="ARBA" id="ARBA00022833"/>
    </source>
</evidence>
<feature type="region of interest" description="Disordered" evidence="5">
    <location>
        <begin position="418"/>
        <end position="438"/>
    </location>
</feature>
<gene>
    <name evidence="8" type="ORF">ACMD2_20235</name>
</gene>
<feature type="region of interest" description="Disordered" evidence="5">
    <location>
        <begin position="508"/>
        <end position="527"/>
    </location>
</feature>
<accession>A0A199UIV5</accession>
<comment type="caution">
    <text evidence="8">The sequence shown here is derived from an EMBL/GenBank/DDBJ whole genome shotgun (WGS) entry which is preliminary data.</text>
</comment>
<evidence type="ECO:0000259" key="7">
    <source>
        <dbReference type="PROSITE" id="PS50966"/>
    </source>
</evidence>
<feature type="compositionally biased region" description="Basic and acidic residues" evidence="5">
    <location>
        <begin position="515"/>
        <end position="527"/>
    </location>
</feature>
<keyword evidence="3" id="KW-0862">Zinc</keyword>
<feature type="compositionally biased region" description="Basic and acidic residues" evidence="5">
    <location>
        <begin position="115"/>
        <end position="135"/>
    </location>
</feature>
<dbReference type="EMBL" id="LSRQ01007775">
    <property type="protein sequence ID" value="OAY64663.1"/>
    <property type="molecule type" value="Genomic_DNA"/>
</dbReference>
<evidence type="ECO:0000256" key="2">
    <source>
        <dbReference type="ARBA" id="ARBA00022771"/>
    </source>
</evidence>
<dbReference type="InterPro" id="IPR001878">
    <property type="entry name" value="Znf_CCHC"/>
</dbReference>
<dbReference type="InterPro" id="IPR006564">
    <property type="entry name" value="Znf_PMZ"/>
</dbReference>
<dbReference type="SMART" id="SM00575">
    <property type="entry name" value="ZnF_PMZ"/>
    <property type="match status" value="1"/>
</dbReference>
<dbReference type="AlphaFoldDB" id="A0A199UIV5"/>
<evidence type="ECO:0000256" key="5">
    <source>
        <dbReference type="SAM" id="MobiDB-lite"/>
    </source>
</evidence>
<evidence type="ECO:0000313" key="9">
    <source>
        <dbReference type="Proteomes" id="UP000092600"/>
    </source>
</evidence>
<feature type="domain" description="CCHC-type" evidence="6">
    <location>
        <begin position="445"/>
        <end position="458"/>
    </location>
</feature>
<dbReference type="InterPro" id="IPR007527">
    <property type="entry name" value="Znf_SWIM"/>
</dbReference>
<keyword evidence="1" id="KW-0479">Metal-binding</keyword>
<evidence type="ECO:0000256" key="4">
    <source>
        <dbReference type="PROSITE-ProRule" id="PRU00047"/>
    </source>
</evidence>
<dbReference type="GO" id="GO:0003676">
    <property type="term" value="F:nucleic acid binding"/>
    <property type="evidence" value="ECO:0007669"/>
    <property type="project" value="InterPro"/>
</dbReference>
<sequence>MEDCSVIGSTSSLASLPYADASNDEFNIVEIEELEENIPSEQVCETEEKDSEPYLGQEFSSLEEAKNFYNKYAFKTGFSIRKSSHYRAKKQDNMITSVTYTCSKEGQYNSKLTTQEKGDHENLQNDNTSKKEISLRRTGCKAHMRVRLVNTTKWTVTTFTKEHNHELIVSPSKARFFRSHRTITKEQKELIHMLNGDATLWSHDPIEKEARDIYTRTMFSEFKAQLKAATGYAVTELEKDSLYKISKFSNPSNPNQRISEYTVSIIKAEGKVLCTCKYFDFYGILCSHALRAMNYAGIHNIPPYYVMKRWTKDAKKGTSSTKMVVCDDDSFRRARRFDSLTMMTQNFISEGSKSDVAYEAACKKIQEGILEFTLINQASGSTNEGSIKNSTQNIHEITISRSSELNLLVTDCAIRDPPQSQCKGKRRPQRFKPQVEKKMKKSRTCKQCGKKGHNRRTCHEVDCTAPSEKGDSSDSFEENDQNVVLFTSNGASQAAPKDGFVIESEFEKLPAQIDSKTRRIAKDPSPR</sequence>
<reference evidence="8 9" key="1">
    <citation type="journal article" date="2016" name="DNA Res.">
        <title>The draft genome of MD-2 pineapple using hybrid error correction of long reads.</title>
        <authorList>
            <person name="Redwan R.M."/>
            <person name="Saidin A."/>
            <person name="Kumar S.V."/>
        </authorList>
    </citation>
    <scope>NUCLEOTIDE SEQUENCE [LARGE SCALE GENOMIC DNA]</scope>
    <source>
        <strain evidence="9">cv. MD2</strain>
        <tissue evidence="8">Leaf</tissue>
    </source>
</reference>
<dbReference type="InterPro" id="IPR004330">
    <property type="entry name" value="FAR1_DNA_bnd_dom"/>
</dbReference>
<organism evidence="8 9">
    <name type="scientific">Ananas comosus</name>
    <name type="common">Pineapple</name>
    <name type="synonym">Ananas ananas</name>
    <dbReference type="NCBI Taxonomy" id="4615"/>
    <lineage>
        <taxon>Eukaryota</taxon>
        <taxon>Viridiplantae</taxon>
        <taxon>Streptophyta</taxon>
        <taxon>Embryophyta</taxon>
        <taxon>Tracheophyta</taxon>
        <taxon>Spermatophyta</taxon>
        <taxon>Magnoliopsida</taxon>
        <taxon>Liliopsida</taxon>
        <taxon>Poales</taxon>
        <taxon>Bromeliaceae</taxon>
        <taxon>Bromelioideae</taxon>
        <taxon>Ananas</taxon>
    </lineage>
</organism>
<dbReference type="GO" id="GO:0008270">
    <property type="term" value="F:zinc ion binding"/>
    <property type="evidence" value="ECO:0007669"/>
    <property type="project" value="UniProtKB-KW"/>
</dbReference>
<dbReference type="PANTHER" id="PTHR47718">
    <property type="entry name" value="OS01G0519700 PROTEIN"/>
    <property type="match status" value="1"/>
</dbReference>
<name>A0A199UIV5_ANACO</name>
<evidence type="ECO:0000256" key="1">
    <source>
        <dbReference type="ARBA" id="ARBA00022723"/>
    </source>
</evidence>